<dbReference type="EMBL" id="NAJL01000001">
    <property type="protein sequence ID" value="TKA34271.1"/>
    <property type="molecule type" value="Genomic_DNA"/>
</dbReference>
<evidence type="ECO:0000313" key="10">
    <source>
        <dbReference type="Proteomes" id="UP000308549"/>
    </source>
</evidence>
<evidence type="ECO:0000256" key="7">
    <source>
        <dbReference type="SAM" id="Phobius"/>
    </source>
</evidence>
<dbReference type="Proteomes" id="UP000308549">
    <property type="component" value="Unassembled WGS sequence"/>
</dbReference>
<evidence type="ECO:0000256" key="3">
    <source>
        <dbReference type="ARBA" id="ARBA00022989"/>
    </source>
</evidence>
<feature type="transmembrane region" description="Helical" evidence="7">
    <location>
        <begin position="72"/>
        <end position="94"/>
    </location>
</feature>
<organism evidence="9 10">
    <name type="scientific">Salinomyces thailandicus</name>
    <dbReference type="NCBI Taxonomy" id="706561"/>
    <lineage>
        <taxon>Eukaryota</taxon>
        <taxon>Fungi</taxon>
        <taxon>Dikarya</taxon>
        <taxon>Ascomycota</taxon>
        <taxon>Pezizomycotina</taxon>
        <taxon>Dothideomycetes</taxon>
        <taxon>Dothideomycetidae</taxon>
        <taxon>Mycosphaerellales</taxon>
        <taxon>Teratosphaeriaceae</taxon>
        <taxon>Salinomyces</taxon>
    </lineage>
</organism>
<keyword evidence="3 7" id="KW-1133">Transmembrane helix</keyword>
<evidence type="ECO:0000256" key="2">
    <source>
        <dbReference type="ARBA" id="ARBA00022692"/>
    </source>
</evidence>
<feature type="transmembrane region" description="Helical" evidence="7">
    <location>
        <begin position="141"/>
        <end position="163"/>
    </location>
</feature>
<gene>
    <name evidence="9" type="ORF">B0A50_00251</name>
</gene>
<dbReference type="SMART" id="SM00724">
    <property type="entry name" value="TLC"/>
    <property type="match status" value="1"/>
</dbReference>
<feature type="transmembrane region" description="Helical" evidence="7">
    <location>
        <begin position="36"/>
        <end position="60"/>
    </location>
</feature>
<evidence type="ECO:0000259" key="8">
    <source>
        <dbReference type="PROSITE" id="PS50922"/>
    </source>
</evidence>
<dbReference type="GO" id="GO:0016020">
    <property type="term" value="C:membrane"/>
    <property type="evidence" value="ECO:0007669"/>
    <property type="project" value="UniProtKB-SubCell"/>
</dbReference>
<comment type="caution">
    <text evidence="9">The sequence shown here is derived from an EMBL/GenBank/DDBJ whole genome shotgun (WGS) entry which is preliminary data.</text>
</comment>
<feature type="region of interest" description="Disordered" evidence="6">
    <location>
        <begin position="395"/>
        <end position="417"/>
    </location>
</feature>
<dbReference type="PANTHER" id="PTHR13439">
    <property type="entry name" value="CT120 PROTEIN"/>
    <property type="match status" value="1"/>
</dbReference>
<evidence type="ECO:0000256" key="5">
    <source>
        <dbReference type="PROSITE-ProRule" id="PRU00205"/>
    </source>
</evidence>
<dbReference type="InterPro" id="IPR050846">
    <property type="entry name" value="TLCD"/>
</dbReference>
<comment type="subcellular location">
    <subcellularLocation>
        <location evidence="1">Membrane</location>
        <topology evidence="1">Multi-pass membrane protein</topology>
    </subcellularLocation>
</comment>
<dbReference type="OrthoDB" id="10266980at2759"/>
<evidence type="ECO:0000256" key="6">
    <source>
        <dbReference type="SAM" id="MobiDB-lite"/>
    </source>
</evidence>
<evidence type="ECO:0000256" key="1">
    <source>
        <dbReference type="ARBA" id="ARBA00004141"/>
    </source>
</evidence>
<keyword evidence="4 5" id="KW-0472">Membrane</keyword>
<feature type="region of interest" description="Disordered" evidence="6">
    <location>
        <begin position="358"/>
        <end position="381"/>
    </location>
</feature>
<keyword evidence="10" id="KW-1185">Reference proteome</keyword>
<evidence type="ECO:0000256" key="4">
    <source>
        <dbReference type="ARBA" id="ARBA00023136"/>
    </source>
</evidence>
<accession>A0A4U0UFC9</accession>
<dbReference type="Pfam" id="PF03798">
    <property type="entry name" value="TRAM_LAG1_CLN8"/>
    <property type="match status" value="1"/>
</dbReference>
<dbReference type="GO" id="GO:0005783">
    <property type="term" value="C:endoplasmic reticulum"/>
    <property type="evidence" value="ECO:0007669"/>
    <property type="project" value="TreeGrafter"/>
</dbReference>
<evidence type="ECO:0000313" key="9">
    <source>
        <dbReference type="EMBL" id="TKA34271.1"/>
    </source>
</evidence>
<dbReference type="PANTHER" id="PTHR13439:SF0">
    <property type="entry name" value="TOPOISOMERASE I DAMAGE AFFECTED PROTEIN 4"/>
    <property type="match status" value="1"/>
</dbReference>
<feature type="transmembrane region" description="Helical" evidence="7">
    <location>
        <begin position="278"/>
        <end position="301"/>
    </location>
</feature>
<feature type="domain" description="TLC" evidence="8">
    <location>
        <begin position="69"/>
        <end position="313"/>
    </location>
</feature>
<dbReference type="GO" id="GO:0055088">
    <property type="term" value="P:lipid homeostasis"/>
    <property type="evidence" value="ECO:0007669"/>
    <property type="project" value="TreeGrafter"/>
</dbReference>
<dbReference type="InterPro" id="IPR006634">
    <property type="entry name" value="TLC-dom"/>
</dbReference>
<keyword evidence="2 5" id="KW-0812">Transmembrane</keyword>
<dbReference type="PROSITE" id="PS50922">
    <property type="entry name" value="TLC"/>
    <property type="match status" value="1"/>
</dbReference>
<feature type="transmembrane region" description="Helical" evidence="7">
    <location>
        <begin position="114"/>
        <end position="134"/>
    </location>
</feature>
<protein>
    <recommendedName>
        <fullName evidence="8">TLC domain-containing protein</fullName>
    </recommendedName>
</protein>
<feature type="transmembrane region" description="Helical" evidence="7">
    <location>
        <begin position="204"/>
        <end position="224"/>
    </location>
</feature>
<sequence>MKDPFPFAAPQGLVDFVRPYADALNLSTLPFHIHEVLFAFALYVSIAVFVSPLLSTALTGDRYRKLSRRTRINWDVHVVSFFQSIIICSISLYIILFDDERRSWRGPEQWQERIWGYSGLSGLCQSFALGYFLWDFVMCSVFVNIFGWGMLAHAISAVSVFALGYRPFVYYYCPVFLMYELSSPFLNIHWFCDKLDLTGSVYQAINGAFLTSTFFLCRIVWGTYSSYLTFTDMYTALQHGHNQRPTGILGEIDEHTKLETRVAMFQRPNGVWYGEMHLPLWLAGVYLASNLTLNVLNMFWFSKMVQTIRKRFDPPFGTKGVGGDAVHYEPQEKVTARELAARAMTPVEAATNDLHMAGKGSVKAARESAEDAMGSSVDDVDGGIDIERSVYADGHRGLEVSGTTATPRRSVRSRRKA</sequence>
<dbReference type="AlphaFoldDB" id="A0A4U0UFC9"/>
<feature type="transmembrane region" description="Helical" evidence="7">
    <location>
        <begin position="169"/>
        <end position="192"/>
    </location>
</feature>
<reference evidence="9 10" key="1">
    <citation type="submission" date="2017-03" db="EMBL/GenBank/DDBJ databases">
        <title>Genomes of endolithic fungi from Antarctica.</title>
        <authorList>
            <person name="Coleine C."/>
            <person name="Masonjones S."/>
            <person name="Stajich J.E."/>
        </authorList>
    </citation>
    <scope>NUCLEOTIDE SEQUENCE [LARGE SCALE GENOMIC DNA]</scope>
    <source>
        <strain evidence="9 10">CCFEE 6315</strain>
    </source>
</reference>
<proteinExistence type="predicted"/>
<name>A0A4U0UFC9_9PEZI</name>